<keyword evidence="2" id="KW-1185">Reference proteome</keyword>
<name>A0ABT6HN21_9ACTN</name>
<dbReference type="Proteomes" id="UP001223144">
    <property type="component" value="Unassembled WGS sequence"/>
</dbReference>
<evidence type="ECO:0000313" key="1">
    <source>
        <dbReference type="EMBL" id="MDH2390083.1"/>
    </source>
</evidence>
<gene>
    <name evidence="1" type="ORF">QCN29_15040</name>
</gene>
<dbReference type="EMBL" id="JARWBG010000015">
    <property type="protein sequence ID" value="MDH2390083.1"/>
    <property type="molecule type" value="Genomic_DNA"/>
</dbReference>
<protein>
    <submittedName>
        <fullName evidence="1">Uncharacterized protein</fullName>
    </submittedName>
</protein>
<reference evidence="1 2" key="1">
    <citation type="submission" date="2023-04" db="EMBL/GenBank/DDBJ databases">
        <title>Streptomyces chengmaiensis sp. nov. isolated from the stem of mangrove plant in Hainan.</title>
        <authorList>
            <person name="Huang X."/>
            <person name="Zhou S."/>
            <person name="Chu X."/>
            <person name="Xie Y."/>
            <person name="Lin Y."/>
        </authorList>
    </citation>
    <scope>NUCLEOTIDE SEQUENCE [LARGE SCALE GENOMIC DNA]</scope>
    <source>
        <strain evidence="1 2">HNM0663</strain>
    </source>
</reference>
<dbReference type="RefSeq" id="WP_279928501.1">
    <property type="nucleotide sequence ID" value="NZ_JARWBG010000015.1"/>
</dbReference>
<accession>A0ABT6HN21</accession>
<organism evidence="1 2">
    <name type="scientific">Streptomyces chengmaiensis</name>
    <dbReference type="NCBI Taxonomy" id="3040919"/>
    <lineage>
        <taxon>Bacteria</taxon>
        <taxon>Bacillati</taxon>
        <taxon>Actinomycetota</taxon>
        <taxon>Actinomycetes</taxon>
        <taxon>Kitasatosporales</taxon>
        <taxon>Streptomycetaceae</taxon>
        <taxon>Streptomyces</taxon>
    </lineage>
</organism>
<comment type="caution">
    <text evidence="1">The sequence shown here is derived from an EMBL/GenBank/DDBJ whole genome shotgun (WGS) entry which is preliminary data.</text>
</comment>
<proteinExistence type="predicted"/>
<evidence type="ECO:0000313" key="2">
    <source>
        <dbReference type="Proteomes" id="UP001223144"/>
    </source>
</evidence>
<sequence length="177" mass="19467">MNALDKVAAAVTDFRERRSSMFDAAWQLKPGYTTEQAERFYSDFGQKAAALLPELLDHLALNRPRIDVTVHIDSDGNPSTSVFLDGVKLDASLLRNIHEHTIDGGRSGEDHEWACSMYEQATNPALPKAVRAEFASALAHTHHDCTSEWEKCESCENCGDGLCPVITAANSTEETSK</sequence>